<sequence length="56" mass="6503">FRVEAVKRCDDTFPGLCRNNGNKVCEDLFSKHRGQKVFNCDCQLFTAKKRLCKCKC</sequence>
<gene>
    <name evidence="6" type="primary">SP11-62</name>
</gene>
<keyword evidence="3" id="KW-0964">Secreted</keyword>
<reference evidence="6" key="1">
    <citation type="journal article" date="2002" name="Genetics">
        <title>Coevolution of the S-locus genes SRK, SLG and SP11/SCR in Brassica oleracea and B. rapa.</title>
        <authorList>
            <person name="Sato K."/>
            <person name="Nishio T."/>
            <person name="Kimura R."/>
            <person name="Kusaba M."/>
            <person name="Suzuki T."/>
            <person name="Hatakeyama K."/>
            <person name="Ockendon D.J."/>
            <person name="Satta Y."/>
        </authorList>
    </citation>
    <scope>NUCLEOTIDE SEQUENCE</scope>
</reference>
<accession>Q84KT1</accession>
<evidence type="ECO:0000313" key="6">
    <source>
        <dbReference type="EMBL" id="BAC24084.1"/>
    </source>
</evidence>
<dbReference type="InterPro" id="IPR010682">
    <property type="entry name" value="SCRL"/>
</dbReference>
<comment type="subcellular location">
    <subcellularLocation>
        <location evidence="1">Secreted</location>
    </subcellularLocation>
</comment>
<keyword evidence="4" id="KW-0732">Signal</keyword>
<evidence type="ECO:0000256" key="5">
    <source>
        <dbReference type="ARBA" id="ARBA00023157"/>
    </source>
</evidence>
<dbReference type="AlphaFoldDB" id="Q84KT1"/>
<evidence type="ECO:0000256" key="4">
    <source>
        <dbReference type="ARBA" id="ARBA00022729"/>
    </source>
</evidence>
<feature type="non-terminal residue" evidence="6">
    <location>
        <position position="1"/>
    </location>
</feature>
<dbReference type="EMBL" id="AB054750">
    <property type="protein sequence ID" value="BAC24084.1"/>
    <property type="molecule type" value="mRNA"/>
</dbReference>
<evidence type="ECO:0000256" key="2">
    <source>
        <dbReference type="ARBA" id="ARBA00006722"/>
    </source>
</evidence>
<dbReference type="Pfam" id="PF06876">
    <property type="entry name" value="SCRL"/>
    <property type="match status" value="1"/>
</dbReference>
<keyword evidence="5" id="KW-1015">Disulfide bond</keyword>
<dbReference type="GO" id="GO:0005576">
    <property type="term" value="C:extracellular region"/>
    <property type="evidence" value="ECO:0007669"/>
    <property type="project" value="UniProtKB-SubCell"/>
</dbReference>
<organism evidence="6">
    <name type="scientific">Brassica oleracea</name>
    <name type="common">Wild cabbage</name>
    <dbReference type="NCBI Taxonomy" id="3712"/>
    <lineage>
        <taxon>Eukaryota</taxon>
        <taxon>Viridiplantae</taxon>
        <taxon>Streptophyta</taxon>
        <taxon>Embryophyta</taxon>
        <taxon>Tracheophyta</taxon>
        <taxon>Spermatophyta</taxon>
        <taxon>Magnoliopsida</taxon>
        <taxon>eudicotyledons</taxon>
        <taxon>Gunneridae</taxon>
        <taxon>Pentapetalae</taxon>
        <taxon>rosids</taxon>
        <taxon>malvids</taxon>
        <taxon>Brassicales</taxon>
        <taxon>Brassicaceae</taxon>
        <taxon>Brassiceae</taxon>
        <taxon>Brassica</taxon>
    </lineage>
</organism>
<protein>
    <submittedName>
        <fullName evidence="6">S-locus protein 11</fullName>
    </submittedName>
</protein>
<comment type="similarity">
    <text evidence="2">Belongs to the DEFL family.</text>
</comment>
<proteinExistence type="evidence at transcript level"/>
<evidence type="ECO:0000256" key="3">
    <source>
        <dbReference type="ARBA" id="ARBA00022525"/>
    </source>
</evidence>
<name>Q84KT1_BRAOL</name>
<dbReference type="GO" id="GO:0007165">
    <property type="term" value="P:signal transduction"/>
    <property type="evidence" value="ECO:0007669"/>
    <property type="project" value="InterPro"/>
</dbReference>
<evidence type="ECO:0000256" key="1">
    <source>
        <dbReference type="ARBA" id="ARBA00004613"/>
    </source>
</evidence>